<dbReference type="InterPro" id="IPR001680">
    <property type="entry name" value="WD40_rpt"/>
</dbReference>
<evidence type="ECO:0000256" key="3">
    <source>
        <dbReference type="PROSITE-ProRule" id="PRU00221"/>
    </source>
</evidence>
<evidence type="ECO:0000256" key="1">
    <source>
        <dbReference type="ARBA" id="ARBA00022574"/>
    </source>
</evidence>
<dbReference type="SUPFAM" id="SSF50978">
    <property type="entry name" value="WD40 repeat-like"/>
    <property type="match status" value="1"/>
</dbReference>
<dbReference type="PROSITE" id="PS50294">
    <property type="entry name" value="WD_REPEATS_REGION"/>
    <property type="match status" value="1"/>
</dbReference>
<dbReference type="OrthoDB" id="494465at2"/>
<dbReference type="InterPro" id="IPR015943">
    <property type="entry name" value="WD40/YVTN_repeat-like_dom_sf"/>
</dbReference>
<dbReference type="EMBL" id="FZOB01000007">
    <property type="protein sequence ID" value="SNR79471.1"/>
    <property type="molecule type" value="Genomic_DNA"/>
</dbReference>
<evidence type="ECO:0000313" key="7">
    <source>
        <dbReference type="Proteomes" id="UP000198405"/>
    </source>
</evidence>
<accession>A0A238Z920</accession>
<keyword evidence="1 3" id="KW-0853">WD repeat</keyword>
<evidence type="ECO:0000256" key="5">
    <source>
        <dbReference type="SAM" id="SignalP"/>
    </source>
</evidence>
<dbReference type="InterPro" id="IPR036322">
    <property type="entry name" value="WD40_repeat_dom_sf"/>
</dbReference>
<keyword evidence="5" id="KW-0732">Signal</keyword>
<sequence length="462" mass="52007">MKKIKILFLVIITFLIPLASPFAATFGSQKIKPLQFDILFKGTHSSEIVSINFFETEEGKGIITLSKDGTVKLWNIKKGELLNTYRIKGKDFITATKNNDHIYVLSENKLYYIGNNGDVIETVEGQFSWFKPLSYGKILLLYSNGTMEEVDLINRKTVRKVNIGRDFSTRFYFLPDGKHFIAYSNRKVGFFTKSGNLISEIIPQGRVEIAIPISNRYIYVEDGWNDIVRVYELKTSKVVLEKKGGKFFGVAPVNKDEILLSFAKYSFDPRKVFLLNIVKNSITNTNVSGDGLVLSKDKSLLGTFINNQFTVYKTPFTKTVVNTSIEKEGLSETENQTAETTTTSVPKNEPQEENLPPKLVVEAHPQEGFTPLKVNVSIFASDDSKIVAHFISVDGKGKIGKGTPPASISITFKNPGEHKVVIAVKDDSGKITKKTIIFKAKEKSESFSDYKKEFEEYKKNFK</sequence>
<evidence type="ECO:0000256" key="4">
    <source>
        <dbReference type="SAM" id="MobiDB-lite"/>
    </source>
</evidence>
<gene>
    <name evidence="6" type="ORF">SAMN06265340_10721</name>
</gene>
<protein>
    <submittedName>
        <fullName evidence="6">Uncharacterized protein</fullName>
    </submittedName>
</protein>
<dbReference type="PROSITE" id="PS50082">
    <property type="entry name" value="WD_REPEATS_2"/>
    <property type="match status" value="1"/>
</dbReference>
<dbReference type="Gene3D" id="2.130.10.10">
    <property type="entry name" value="YVTN repeat-like/Quinoprotein amine dehydrogenase"/>
    <property type="match status" value="1"/>
</dbReference>
<feature type="signal peptide" evidence="5">
    <location>
        <begin position="1"/>
        <end position="19"/>
    </location>
</feature>
<feature type="chain" id="PRO_5012624676" evidence="5">
    <location>
        <begin position="20"/>
        <end position="462"/>
    </location>
</feature>
<feature type="region of interest" description="Disordered" evidence="4">
    <location>
        <begin position="327"/>
        <end position="354"/>
    </location>
</feature>
<name>A0A238Z920_9BACT</name>
<feature type="compositionally biased region" description="Low complexity" evidence="4">
    <location>
        <begin position="332"/>
        <end position="343"/>
    </location>
</feature>
<keyword evidence="2" id="KW-0677">Repeat</keyword>
<keyword evidence="7" id="KW-1185">Reference proteome</keyword>
<dbReference type="Proteomes" id="UP000198405">
    <property type="component" value="Unassembled WGS sequence"/>
</dbReference>
<reference evidence="7" key="1">
    <citation type="submission" date="2017-06" db="EMBL/GenBank/DDBJ databases">
        <authorList>
            <person name="Varghese N."/>
            <person name="Submissions S."/>
        </authorList>
    </citation>
    <scope>NUCLEOTIDE SEQUENCE [LARGE SCALE GENOMIC DNA]</scope>
    <source>
        <strain evidence="7">DSM 15668</strain>
    </source>
</reference>
<evidence type="ECO:0000313" key="6">
    <source>
        <dbReference type="EMBL" id="SNR79471.1"/>
    </source>
</evidence>
<organism evidence="6 7">
    <name type="scientific">Desulfurobacterium atlanticum</name>
    <dbReference type="NCBI Taxonomy" id="240169"/>
    <lineage>
        <taxon>Bacteria</taxon>
        <taxon>Pseudomonadati</taxon>
        <taxon>Aquificota</taxon>
        <taxon>Aquificia</taxon>
        <taxon>Desulfurobacteriales</taxon>
        <taxon>Desulfurobacteriaceae</taxon>
        <taxon>Desulfurobacterium</taxon>
    </lineage>
</organism>
<dbReference type="AlphaFoldDB" id="A0A238Z920"/>
<feature type="repeat" description="WD" evidence="3">
    <location>
        <begin position="41"/>
        <end position="84"/>
    </location>
</feature>
<dbReference type="RefSeq" id="WP_089323147.1">
    <property type="nucleotide sequence ID" value="NZ_FZOB01000007.1"/>
</dbReference>
<proteinExistence type="predicted"/>
<dbReference type="PROSITE" id="PS00678">
    <property type="entry name" value="WD_REPEATS_1"/>
    <property type="match status" value="1"/>
</dbReference>
<evidence type="ECO:0000256" key="2">
    <source>
        <dbReference type="ARBA" id="ARBA00022737"/>
    </source>
</evidence>
<dbReference type="InterPro" id="IPR019775">
    <property type="entry name" value="WD40_repeat_CS"/>
</dbReference>